<evidence type="ECO:0000313" key="7">
    <source>
        <dbReference type="Proteomes" id="UP000231693"/>
    </source>
</evidence>
<evidence type="ECO:0000259" key="4">
    <source>
        <dbReference type="PROSITE" id="PS51898"/>
    </source>
</evidence>
<dbReference type="Gene3D" id="1.10.150.130">
    <property type="match status" value="1"/>
</dbReference>
<dbReference type="GO" id="GO:0006310">
    <property type="term" value="P:DNA recombination"/>
    <property type="evidence" value="ECO:0007669"/>
    <property type="project" value="UniProtKB-KW"/>
</dbReference>
<dbReference type="InterPro" id="IPR050090">
    <property type="entry name" value="Tyrosine_recombinase_XerCD"/>
</dbReference>
<protein>
    <submittedName>
        <fullName evidence="6">Site-specific recombinase XerD</fullName>
    </submittedName>
</protein>
<dbReference type="InterPro" id="IPR011010">
    <property type="entry name" value="DNA_brk_join_enz"/>
</dbReference>
<dbReference type="Pfam" id="PF00589">
    <property type="entry name" value="Phage_integrase"/>
    <property type="match status" value="1"/>
</dbReference>
<dbReference type="GO" id="GO:0003677">
    <property type="term" value="F:DNA binding"/>
    <property type="evidence" value="ECO:0007669"/>
    <property type="project" value="UniProtKB-UniRule"/>
</dbReference>
<dbReference type="RefSeq" id="WP_100421836.1">
    <property type="nucleotide sequence ID" value="NZ_BOOX01000003.1"/>
</dbReference>
<dbReference type="AlphaFoldDB" id="A0A2M9D0C4"/>
<feature type="domain" description="Tyr recombinase" evidence="4">
    <location>
        <begin position="173"/>
        <end position="388"/>
    </location>
</feature>
<comment type="caution">
    <text evidence="6">The sequence shown here is derived from an EMBL/GenBank/DDBJ whole genome shotgun (WGS) entry which is preliminary data.</text>
</comment>
<organism evidence="6 7">
    <name type="scientific">Sediminihabitans luteus</name>
    <dbReference type="NCBI Taxonomy" id="1138585"/>
    <lineage>
        <taxon>Bacteria</taxon>
        <taxon>Bacillati</taxon>
        <taxon>Actinomycetota</taxon>
        <taxon>Actinomycetes</taxon>
        <taxon>Micrococcales</taxon>
        <taxon>Cellulomonadaceae</taxon>
        <taxon>Sediminihabitans</taxon>
    </lineage>
</organism>
<dbReference type="GO" id="GO:0015074">
    <property type="term" value="P:DNA integration"/>
    <property type="evidence" value="ECO:0007669"/>
    <property type="project" value="UniProtKB-KW"/>
</dbReference>
<dbReference type="InterPro" id="IPR013762">
    <property type="entry name" value="Integrase-like_cat_sf"/>
</dbReference>
<evidence type="ECO:0000256" key="3">
    <source>
        <dbReference type="PROSITE-ProRule" id="PRU01248"/>
    </source>
</evidence>
<feature type="domain" description="Core-binding (CB)" evidence="5">
    <location>
        <begin position="70"/>
        <end position="152"/>
    </location>
</feature>
<evidence type="ECO:0000256" key="1">
    <source>
        <dbReference type="ARBA" id="ARBA00023125"/>
    </source>
</evidence>
<dbReference type="PANTHER" id="PTHR30349">
    <property type="entry name" value="PHAGE INTEGRASE-RELATED"/>
    <property type="match status" value="1"/>
</dbReference>
<keyword evidence="1 3" id="KW-0238">DNA-binding</keyword>
<dbReference type="InterPro" id="IPR002104">
    <property type="entry name" value="Integrase_catalytic"/>
</dbReference>
<keyword evidence="7" id="KW-1185">Reference proteome</keyword>
<name>A0A2M9D0C4_9CELL</name>
<evidence type="ECO:0000256" key="2">
    <source>
        <dbReference type="ARBA" id="ARBA00023172"/>
    </source>
</evidence>
<evidence type="ECO:0000313" key="6">
    <source>
        <dbReference type="EMBL" id="PJJ77458.1"/>
    </source>
</evidence>
<dbReference type="Pfam" id="PF22022">
    <property type="entry name" value="Phage_int_M"/>
    <property type="match status" value="1"/>
</dbReference>
<accession>A0A2M9D0C4</accession>
<sequence length="399" mass="43757">MTRRPHGTGSVYYDPDRDRWIGTYEAGFTERGTRRRRKVTATTERGARQKLLAALRAAEAAEAPTAGGKPNVKRWAETWLDITKTRLRPNAWNANRSLVNRWIVPTIGHKRLDTLSPGDVRSVTRAIDAAGLAPSTALRAHVVLQKMLRDAIVEGYQVPQSARLVLAPTKGETDRDAIPLTDALALLEVAADRPDGSRWVAALLQGMRQGECLGLTWDAVNLEAGTLDVSWQLQPLPYNVPRDRASGFRTPVGYKAVQLEGAMHLVRPKSKSGTRVIPLVPWMTAALTAWKDVAPESPHGLVWPRAKGRPQTAAADRAAWVELQEAAGVRRNEERFYVPHEARHTTATLLMEAGQSEATIIAIMGHSSIAVTRGYQHVSQTLARKAMEDVAARLGLVAG</sequence>
<dbReference type="PROSITE" id="PS51898">
    <property type="entry name" value="TYR_RECOMBINASE"/>
    <property type="match status" value="1"/>
</dbReference>
<keyword evidence="2" id="KW-0233">DNA recombination</keyword>
<dbReference type="SUPFAM" id="SSF56349">
    <property type="entry name" value="DNA breaking-rejoining enzymes"/>
    <property type="match status" value="1"/>
</dbReference>
<dbReference type="InterPro" id="IPR044068">
    <property type="entry name" value="CB"/>
</dbReference>
<gene>
    <name evidence="6" type="ORF">CLV28_0677</name>
</gene>
<dbReference type="InterPro" id="IPR053876">
    <property type="entry name" value="Phage_int_M"/>
</dbReference>
<reference evidence="6 7" key="1">
    <citation type="submission" date="2017-11" db="EMBL/GenBank/DDBJ databases">
        <title>Genomic Encyclopedia of Archaeal and Bacterial Type Strains, Phase II (KMG-II): From Individual Species to Whole Genera.</title>
        <authorList>
            <person name="Goeker M."/>
        </authorList>
    </citation>
    <scope>NUCLEOTIDE SEQUENCE [LARGE SCALE GENOMIC DNA]</scope>
    <source>
        <strain evidence="6 7">DSM 25478</strain>
    </source>
</reference>
<dbReference type="OrthoDB" id="1822491at2"/>
<dbReference type="InterPro" id="IPR010998">
    <property type="entry name" value="Integrase_recombinase_N"/>
</dbReference>
<evidence type="ECO:0000259" key="5">
    <source>
        <dbReference type="PROSITE" id="PS51900"/>
    </source>
</evidence>
<dbReference type="Gene3D" id="1.10.443.10">
    <property type="entry name" value="Intergrase catalytic core"/>
    <property type="match status" value="1"/>
</dbReference>
<dbReference type="PROSITE" id="PS51900">
    <property type="entry name" value="CB"/>
    <property type="match status" value="1"/>
</dbReference>
<proteinExistence type="predicted"/>
<dbReference type="CDD" id="cd01189">
    <property type="entry name" value="INT_ICEBs1_C_like"/>
    <property type="match status" value="1"/>
</dbReference>
<dbReference type="PANTHER" id="PTHR30349:SF91">
    <property type="entry name" value="INTA PROTEIN"/>
    <property type="match status" value="1"/>
</dbReference>
<dbReference type="EMBL" id="PGFE01000001">
    <property type="protein sequence ID" value="PJJ77458.1"/>
    <property type="molecule type" value="Genomic_DNA"/>
</dbReference>
<dbReference type="Proteomes" id="UP000231693">
    <property type="component" value="Unassembled WGS sequence"/>
</dbReference>